<accession>A0A8H3G7W2</accession>
<keyword evidence="3" id="KW-1185">Reference proteome</keyword>
<name>A0A8H3G7W2_9LECA</name>
<proteinExistence type="predicted"/>
<feature type="compositionally biased region" description="Basic and acidic residues" evidence="1">
    <location>
        <begin position="235"/>
        <end position="246"/>
    </location>
</feature>
<sequence>MDFLDAWLGFGRLTRSVRYDDNDNDLEKDFDLESSTSLSKDLESVFDTGRSKDFDSESNTSLSRSMPDRRIPIQISHGSSLRDDRRSSTLDQRYYPNSFNQRQKKLLLPLSQSKDKDERYYRNSSFFGPERNTESKDQPPPSNKVSPTSPESNIESNEQPQPSQQVSPASPDCTPKSDEQPLPSQQVPPTSHERNTNSKEQPPPSQQVSSMSNDQCDTSDEVSPCTYEGESSIEDSTKSEDSDDHSSLSISNYDQLTIAYVKHQMMVALMEEFYTIFDPQW</sequence>
<feature type="compositionally biased region" description="Polar residues" evidence="1">
    <location>
        <begin position="143"/>
        <end position="155"/>
    </location>
</feature>
<dbReference type="EMBL" id="CAJPDR010000382">
    <property type="protein sequence ID" value="CAF9934566.1"/>
    <property type="molecule type" value="Genomic_DNA"/>
</dbReference>
<reference evidence="2" key="1">
    <citation type="submission" date="2021-03" db="EMBL/GenBank/DDBJ databases">
        <authorList>
            <person name="Tagirdzhanova G."/>
        </authorList>
    </citation>
    <scope>NUCLEOTIDE SEQUENCE</scope>
</reference>
<dbReference type="Proteomes" id="UP000664203">
    <property type="component" value="Unassembled WGS sequence"/>
</dbReference>
<evidence type="ECO:0000313" key="3">
    <source>
        <dbReference type="Proteomes" id="UP000664203"/>
    </source>
</evidence>
<feature type="compositionally biased region" description="Low complexity" evidence="1">
    <location>
        <begin position="156"/>
        <end position="171"/>
    </location>
</feature>
<feature type="region of interest" description="Disordered" evidence="1">
    <location>
        <begin position="48"/>
        <end position="249"/>
    </location>
</feature>
<evidence type="ECO:0000256" key="1">
    <source>
        <dbReference type="SAM" id="MobiDB-lite"/>
    </source>
</evidence>
<organism evidence="2 3">
    <name type="scientific">Alectoria fallacina</name>
    <dbReference type="NCBI Taxonomy" id="1903189"/>
    <lineage>
        <taxon>Eukaryota</taxon>
        <taxon>Fungi</taxon>
        <taxon>Dikarya</taxon>
        <taxon>Ascomycota</taxon>
        <taxon>Pezizomycotina</taxon>
        <taxon>Lecanoromycetes</taxon>
        <taxon>OSLEUM clade</taxon>
        <taxon>Lecanoromycetidae</taxon>
        <taxon>Lecanorales</taxon>
        <taxon>Lecanorineae</taxon>
        <taxon>Parmeliaceae</taxon>
        <taxon>Alectoria</taxon>
    </lineage>
</organism>
<evidence type="ECO:0000313" key="2">
    <source>
        <dbReference type="EMBL" id="CAF9934566.1"/>
    </source>
</evidence>
<dbReference type="AlphaFoldDB" id="A0A8H3G7W2"/>
<gene>
    <name evidence="2" type="ORF">ALECFALPRED_006030</name>
</gene>
<protein>
    <submittedName>
        <fullName evidence="2">Uncharacterized protein</fullName>
    </submittedName>
</protein>
<comment type="caution">
    <text evidence="2">The sequence shown here is derived from an EMBL/GenBank/DDBJ whole genome shotgun (WGS) entry which is preliminary data.</text>
</comment>